<protein>
    <submittedName>
        <fullName evidence="3">YncE family protein</fullName>
    </submittedName>
</protein>
<keyword evidence="2" id="KW-1133">Transmembrane helix</keyword>
<evidence type="ECO:0000313" key="4">
    <source>
        <dbReference type="Proteomes" id="UP001595872"/>
    </source>
</evidence>
<evidence type="ECO:0000256" key="2">
    <source>
        <dbReference type="SAM" id="Phobius"/>
    </source>
</evidence>
<feature type="transmembrane region" description="Helical" evidence="2">
    <location>
        <begin position="328"/>
        <end position="349"/>
    </location>
</feature>
<dbReference type="InterPro" id="IPR015943">
    <property type="entry name" value="WD40/YVTN_repeat-like_dom_sf"/>
</dbReference>
<evidence type="ECO:0000256" key="1">
    <source>
        <dbReference type="SAM" id="MobiDB-lite"/>
    </source>
</evidence>
<reference evidence="4" key="1">
    <citation type="journal article" date="2019" name="Int. J. Syst. Evol. Microbiol.">
        <title>The Global Catalogue of Microorganisms (GCM) 10K type strain sequencing project: providing services to taxonomists for standard genome sequencing and annotation.</title>
        <authorList>
            <consortium name="The Broad Institute Genomics Platform"/>
            <consortium name="The Broad Institute Genome Sequencing Center for Infectious Disease"/>
            <person name="Wu L."/>
            <person name="Ma J."/>
        </authorList>
    </citation>
    <scope>NUCLEOTIDE SEQUENCE [LARGE SCALE GENOMIC DNA]</scope>
    <source>
        <strain evidence="4">KLKA75</strain>
    </source>
</reference>
<dbReference type="SUPFAM" id="SSF75011">
    <property type="entry name" value="3-carboxy-cis,cis-mucoante lactonizing enzyme"/>
    <property type="match status" value="1"/>
</dbReference>
<dbReference type="RefSeq" id="WP_378259650.1">
    <property type="nucleotide sequence ID" value="NZ_JBHSIT010000008.1"/>
</dbReference>
<name>A0ABV9U6P7_9ACTN</name>
<comment type="caution">
    <text evidence="3">The sequence shown here is derived from an EMBL/GenBank/DDBJ whole genome shotgun (WGS) entry which is preliminary data.</text>
</comment>
<dbReference type="Gene3D" id="2.130.10.10">
    <property type="entry name" value="YVTN repeat-like/Quinoprotein amine dehydrogenase"/>
    <property type="match status" value="1"/>
</dbReference>
<feature type="region of interest" description="Disordered" evidence="1">
    <location>
        <begin position="286"/>
        <end position="324"/>
    </location>
</feature>
<proteinExistence type="predicted"/>
<feature type="compositionally biased region" description="Basic and acidic residues" evidence="1">
    <location>
        <begin position="312"/>
        <end position="321"/>
    </location>
</feature>
<keyword evidence="2" id="KW-0472">Membrane</keyword>
<keyword evidence="2" id="KW-0812">Transmembrane</keyword>
<organism evidence="3 4">
    <name type="scientific">Actinomadura gamaensis</name>
    <dbReference type="NCBI Taxonomy" id="1763541"/>
    <lineage>
        <taxon>Bacteria</taxon>
        <taxon>Bacillati</taxon>
        <taxon>Actinomycetota</taxon>
        <taxon>Actinomycetes</taxon>
        <taxon>Streptosporangiales</taxon>
        <taxon>Thermomonosporaceae</taxon>
        <taxon>Actinomadura</taxon>
    </lineage>
</organism>
<gene>
    <name evidence="3" type="ORF">ACFPCY_27080</name>
</gene>
<sequence>MRSSTCAGVRTDASIVVRTGVLVGSVAVLAAFAETPARAAAPNPVPTSAPQAAVAFRAEDARLADPGALARGIAHPDVWWTLDARRQRLFALGDDGRTKASFTVPGTRGWDTLAVVKGDGGAGTIFLADLNGTGAKHDTLTLYKVPEPARLADAALTAKTYQVTYPDGAHEAGTVLGDPSEQRLYVVTRTANAASVYALPAALGSHVGNRLTRVRRLPFGVRGGAFAPDGRVVLRGGGDLRVLAGIRDKVTQVLRTGAKGDAIAVAPDGRRVLIAESGSRPRVLALPLADAPSPQTESAGPVPGRAATDPAPRTEDYRAPKESLPGGVLGTGSVAGLVLLGAVGGGLYLRGRRRVRH</sequence>
<accession>A0ABV9U6P7</accession>
<evidence type="ECO:0000313" key="3">
    <source>
        <dbReference type="EMBL" id="MFC4911001.1"/>
    </source>
</evidence>
<keyword evidence="4" id="KW-1185">Reference proteome</keyword>
<dbReference type="EMBL" id="JBHSIT010000008">
    <property type="protein sequence ID" value="MFC4911001.1"/>
    <property type="molecule type" value="Genomic_DNA"/>
</dbReference>
<dbReference type="Proteomes" id="UP001595872">
    <property type="component" value="Unassembled WGS sequence"/>
</dbReference>